<keyword evidence="6" id="KW-1185">Reference proteome</keyword>
<feature type="compositionally biased region" description="Polar residues" evidence="4">
    <location>
        <begin position="301"/>
        <end position="314"/>
    </location>
</feature>
<dbReference type="InterPro" id="IPR016130">
    <property type="entry name" value="Tyr_Pase_AS"/>
</dbReference>
<dbReference type="InterPro" id="IPR029021">
    <property type="entry name" value="Prot-tyrosine_phosphatase-like"/>
</dbReference>
<keyword evidence="3" id="KW-0378">Hydrolase</keyword>
<organism evidence="5 6">
    <name type="scientific">Myriangium duriaei CBS 260.36</name>
    <dbReference type="NCBI Taxonomy" id="1168546"/>
    <lineage>
        <taxon>Eukaryota</taxon>
        <taxon>Fungi</taxon>
        <taxon>Dikarya</taxon>
        <taxon>Ascomycota</taxon>
        <taxon>Pezizomycotina</taxon>
        <taxon>Dothideomycetes</taxon>
        <taxon>Dothideomycetidae</taxon>
        <taxon>Myriangiales</taxon>
        <taxon>Myriangiaceae</taxon>
        <taxon>Myriangium</taxon>
    </lineage>
</organism>
<dbReference type="InterPro" id="IPR004861">
    <property type="entry name" value="Siw14-like"/>
</dbReference>
<dbReference type="AlphaFoldDB" id="A0A9P4J7K1"/>
<reference evidence="5" key="1">
    <citation type="journal article" date="2020" name="Stud. Mycol.">
        <title>101 Dothideomycetes genomes: a test case for predicting lifestyles and emergence of pathogens.</title>
        <authorList>
            <person name="Haridas S."/>
            <person name="Albert R."/>
            <person name="Binder M."/>
            <person name="Bloem J."/>
            <person name="Labutti K."/>
            <person name="Salamov A."/>
            <person name="Andreopoulos B."/>
            <person name="Baker S."/>
            <person name="Barry K."/>
            <person name="Bills G."/>
            <person name="Bluhm B."/>
            <person name="Cannon C."/>
            <person name="Castanera R."/>
            <person name="Culley D."/>
            <person name="Daum C."/>
            <person name="Ezra D."/>
            <person name="Gonzalez J."/>
            <person name="Henrissat B."/>
            <person name="Kuo A."/>
            <person name="Liang C."/>
            <person name="Lipzen A."/>
            <person name="Lutzoni F."/>
            <person name="Magnuson J."/>
            <person name="Mondo S."/>
            <person name="Nolan M."/>
            <person name="Ohm R."/>
            <person name="Pangilinan J."/>
            <person name="Park H.-J."/>
            <person name="Ramirez L."/>
            <person name="Alfaro M."/>
            <person name="Sun H."/>
            <person name="Tritt A."/>
            <person name="Yoshinaga Y."/>
            <person name="Zwiers L.-H."/>
            <person name="Turgeon B."/>
            <person name="Goodwin S."/>
            <person name="Spatafora J."/>
            <person name="Crous P."/>
            <person name="Grigoriev I."/>
        </authorList>
    </citation>
    <scope>NUCLEOTIDE SEQUENCE</scope>
    <source>
        <strain evidence="5">CBS 260.36</strain>
    </source>
</reference>
<dbReference type="GO" id="GO:0016791">
    <property type="term" value="F:phosphatase activity"/>
    <property type="evidence" value="ECO:0007669"/>
    <property type="project" value="TreeGrafter"/>
</dbReference>
<evidence type="ECO:0008006" key="7">
    <source>
        <dbReference type="Google" id="ProtNLM"/>
    </source>
</evidence>
<comment type="caution">
    <text evidence="5">The sequence shown here is derived from an EMBL/GenBank/DDBJ whole genome shotgun (WGS) entry which is preliminary data.</text>
</comment>
<feature type="compositionally biased region" description="Basic and acidic residues" evidence="4">
    <location>
        <begin position="253"/>
        <end position="268"/>
    </location>
</feature>
<dbReference type="Proteomes" id="UP000799439">
    <property type="component" value="Unassembled WGS sequence"/>
</dbReference>
<feature type="region of interest" description="Disordered" evidence="4">
    <location>
        <begin position="293"/>
        <end position="341"/>
    </location>
</feature>
<dbReference type="EMBL" id="ML996082">
    <property type="protein sequence ID" value="KAF2155555.1"/>
    <property type="molecule type" value="Genomic_DNA"/>
</dbReference>
<evidence type="ECO:0000313" key="6">
    <source>
        <dbReference type="Proteomes" id="UP000799439"/>
    </source>
</evidence>
<dbReference type="PANTHER" id="PTHR31126:SF48">
    <property type="entry name" value="INOSITOL PHOSPHATASE SIW14"/>
    <property type="match status" value="1"/>
</dbReference>
<comment type="subcellular location">
    <subcellularLocation>
        <location evidence="1">Cytoplasm</location>
    </subcellularLocation>
</comment>
<dbReference type="SUPFAM" id="SSF52799">
    <property type="entry name" value="(Phosphotyrosine protein) phosphatases II"/>
    <property type="match status" value="1"/>
</dbReference>
<dbReference type="Pfam" id="PF03162">
    <property type="entry name" value="Y_phosphatase2"/>
    <property type="match status" value="1"/>
</dbReference>
<evidence type="ECO:0000256" key="2">
    <source>
        <dbReference type="ARBA" id="ARBA00022490"/>
    </source>
</evidence>
<dbReference type="GO" id="GO:0052840">
    <property type="term" value="F:inositol diphosphate tetrakisphosphate diphosphatase activity"/>
    <property type="evidence" value="ECO:0007669"/>
    <property type="project" value="TreeGrafter"/>
</dbReference>
<proteinExistence type="predicted"/>
<feature type="compositionally biased region" description="Acidic residues" evidence="4">
    <location>
        <begin position="221"/>
        <end position="236"/>
    </location>
</feature>
<protein>
    <recommendedName>
        <fullName evidence="7">Tyrosine specific protein phosphatases domain-containing protein</fullName>
    </recommendedName>
</protein>
<dbReference type="FunFam" id="3.90.190.10:FF:000035">
    <property type="entry name" value="Tyrosine phosphatase, putative"/>
    <property type="match status" value="1"/>
</dbReference>
<evidence type="ECO:0000256" key="4">
    <source>
        <dbReference type="SAM" id="MobiDB-lite"/>
    </source>
</evidence>
<sequence>MPLYAFLKDPYFGSRAATTPLDRWRPSGVQHYSPNQIPSSRLQSRLPPPNFGAVLEGNIYRSGYPQSENLPFLEHLGVRTIVILVGPPEKVEYSEWLRQHRVQIYSFDVRPNKGDKIRMDAENIEEIIDLLLNPANWPLLIHCNQGKHRTGCVVACLERVLNIPLYNALEHYHHYAAPKEREVDNTFISGFDIRRNLETLERYRCVLEDLIPHAFSHGKVEDEEDEKEDAEPGEQVDEGRDVQVGHWPDQESDELRDQVPQELPHEQGPDPPDEVLDETLHEQWGEELDKWSDEQVDEQASGLSEENPSEQQGEQLVKEPDDPREESGEKEERPCPDSVDPQLMVELLNSIVVEDSGDASSIVGESSLSGQQYGFSVSC</sequence>
<dbReference type="Gene3D" id="3.90.190.10">
    <property type="entry name" value="Protein tyrosine phosphatase superfamily"/>
    <property type="match status" value="1"/>
</dbReference>
<feature type="compositionally biased region" description="Basic and acidic residues" evidence="4">
    <location>
        <begin position="316"/>
        <end position="335"/>
    </location>
</feature>
<dbReference type="PROSITE" id="PS00383">
    <property type="entry name" value="TYR_PHOSPHATASE_1"/>
    <property type="match status" value="1"/>
</dbReference>
<evidence type="ECO:0000256" key="3">
    <source>
        <dbReference type="ARBA" id="ARBA00022801"/>
    </source>
</evidence>
<evidence type="ECO:0000313" key="5">
    <source>
        <dbReference type="EMBL" id="KAF2155555.1"/>
    </source>
</evidence>
<dbReference type="GO" id="GO:0005737">
    <property type="term" value="C:cytoplasm"/>
    <property type="evidence" value="ECO:0007669"/>
    <property type="project" value="UniProtKB-SubCell"/>
</dbReference>
<feature type="region of interest" description="Disordered" evidence="4">
    <location>
        <begin position="217"/>
        <end position="276"/>
    </location>
</feature>
<dbReference type="PANTHER" id="PTHR31126">
    <property type="entry name" value="TYROSINE-PROTEIN PHOSPHATASE"/>
    <property type="match status" value="1"/>
</dbReference>
<accession>A0A9P4J7K1</accession>
<gene>
    <name evidence="5" type="ORF">K461DRAFT_265102</name>
</gene>
<dbReference type="OrthoDB" id="6375174at2759"/>
<evidence type="ECO:0000256" key="1">
    <source>
        <dbReference type="ARBA" id="ARBA00004496"/>
    </source>
</evidence>
<keyword evidence="2" id="KW-0963">Cytoplasm</keyword>
<name>A0A9P4J7K1_9PEZI</name>